<sequence length="233" mass="26206">MSETISLSDLTPAQRAQLVQEEKERVKNEKDKRAKDLIALDELAAETLPGSMAILREASENLEKAKAQVFNHFESYLKMKIATIGVKSNQQTHTITVGTESIKLGYRITDGYGENASYGIAMVHKFLSTLGKDENSKKLLGSLMRLLQRNGKGDLDSKKVLELRQIADKDYPGTDFQKGVEIIQEEYKPKLSKWFIEAYYTDKTGVEQSLPLSMTSVDLPKDIDLTFLLPNED</sequence>
<organism evidence="1 2">
    <name type="scientific">Halpernia humi</name>
    <dbReference type="NCBI Taxonomy" id="493375"/>
    <lineage>
        <taxon>Bacteria</taxon>
        <taxon>Pseudomonadati</taxon>
        <taxon>Bacteroidota</taxon>
        <taxon>Flavobacteriia</taxon>
        <taxon>Flavobacteriales</taxon>
        <taxon>Weeksellaceae</taxon>
        <taxon>Chryseobacterium group</taxon>
        <taxon>Halpernia</taxon>
    </lineage>
</organism>
<dbReference type="EMBL" id="FNUS01000005">
    <property type="protein sequence ID" value="SEG38823.1"/>
    <property type="molecule type" value="Genomic_DNA"/>
</dbReference>
<dbReference type="Proteomes" id="UP000236738">
    <property type="component" value="Unassembled WGS sequence"/>
</dbReference>
<accession>A0A1H5ZQI8</accession>
<reference evidence="2" key="1">
    <citation type="submission" date="2016-10" db="EMBL/GenBank/DDBJ databases">
        <authorList>
            <person name="Varghese N."/>
            <person name="Submissions S."/>
        </authorList>
    </citation>
    <scope>NUCLEOTIDE SEQUENCE [LARGE SCALE GENOMIC DNA]</scope>
    <source>
        <strain evidence="2">DSM 21580</strain>
    </source>
</reference>
<dbReference type="OrthoDB" id="1004368at2"/>
<gene>
    <name evidence="1" type="ORF">SAMN05421847_2158</name>
</gene>
<name>A0A1H5ZQI8_9FLAO</name>
<dbReference type="Pfam" id="PF11363">
    <property type="entry name" value="DUF3164"/>
    <property type="match status" value="1"/>
</dbReference>
<keyword evidence="2" id="KW-1185">Reference proteome</keyword>
<evidence type="ECO:0000313" key="1">
    <source>
        <dbReference type="EMBL" id="SEG38823.1"/>
    </source>
</evidence>
<evidence type="ECO:0000313" key="2">
    <source>
        <dbReference type="Proteomes" id="UP000236738"/>
    </source>
</evidence>
<proteinExistence type="predicted"/>
<dbReference type="RefSeq" id="WP_103914037.1">
    <property type="nucleotide sequence ID" value="NZ_FNUS01000005.1"/>
</dbReference>
<dbReference type="InterPro" id="IPR021505">
    <property type="entry name" value="Phage_B3_Orf6"/>
</dbReference>
<evidence type="ECO:0008006" key="3">
    <source>
        <dbReference type="Google" id="ProtNLM"/>
    </source>
</evidence>
<dbReference type="AlphaFoldDB" id="A0A1H5ZQI8"/>
<protein>
    <recommendedName>
        <fullName evidence="3">DUF3164 family protein</fullName>
    </recommendedName>
</protein>